<keyword evidence="1" id="KW-0175">Coiled coil</keyword>
<evidence type="ECO:0000313" key="4">
    <source>
        <dbReference type="Proteomes" id="UP000284403"/>
    </source>
</evidence>
<evidence type="ECO:0000256" key="2">
    <source>
        <dbReference type="SAM" id="MobiDB-lite"/>
    </source>
</evidence>
<dbReference type="GeneID" id="40314026"/>
<evidence type="ECO:0000313" key="3">
    <source>
        <dbReference type="EMBL" id="RNF27345.1"/>
    </source>
</evidence>
<sequence>MEELQGTLRQAQCAVLEAQRDLIALRRMRAAGDAADAALALQSSSQAKQEEAVRHLEHGTRLLCGLLEENDVGVARQAMRRYFEGQLELQRRREAEFQLQLAGRDSQLAAAQDAAAGLFQRALSRRLQARLLGRWLRRALGACADRQHAESGRQLKRLRDTIASRYAATRSSRERRARCFYRWRAQRLQAALETQRRRAVELEAELRRSEQELRCAALDFQQHVSRDGAQERRAHDAISRLEQEREEEVVRLKNAMDEMAYEFSERTSNYVRQQEELARHYAERERRLTHQLLAAEARGRKEEERATQLAAATRARLASLAAVAREAWTAADTCVSAKVELLHRASRALLCEAGRRSAELTERLVELAEQAGLVAPLSRRVALLQGRCEVAERHLDAARAELQTQVRHLRRRATEGATLLHRAHAAGQLRRNWASWRLHAVHRRLARVRQAAQVELEEAKREVWATAAGWQARRHCAAVEEFLQDEPFRRRCLTALEEAARQSLCHKAEREVAETRVRAELLEEARQSAWLRETVSRLTAHVELWKQTAKDAQLTQLQDGQTAQFVRFAAMEHEERLALHHEELCEQQSLQQGLCALRIGAVLHEERQALRVELDGAAGRLQDMGCLLVEYCARDAFSRWLLFSFRRKGQRGEKHMSAIAGAAASWLSASTGLLAGLHDAKLKLFFLHTHPITASLATAAELSATDAAAARVAMENTQAAQNTRGAADLRRYGALWVTFAATAANWFARRECLCLEFCQEVCAAAAAPVAQAMRLLSTERLLMAEHVRVVVEEMRAATTEALEAQRERHETLLDELVQYQNFLEDRIATAGVVDEVAESRNVREQHEAYEARARRDMAEMARHIESLQAELRASNERHEEEACALRSRLRVQEEEAQQAAARTRSRHAQEVAELRATADGLRAASVERHEALDGIARQYERVLLAFQQNLAGRRSVFLAAAGMLRDVEYFSAELLRQSEADLQQLSEARRQTGTAEELRELQAVHESETAALTRALQTSQELSERRCRELREQHEAYEARARRDMAEMARHIESLQAELRASNERHEEEACALRSRLRVQEEEAQQAAARTRSRHAQEVAELRATADGLRAASVERRGALDGQQPSSSALRRQLRELQLEKQCSRCRLQEAEGRRTLLCEALQGMREVCRVIHRALVAAAEEQARPSDCRGTTHFCRWLMDGATSFAQAVAAAACEAFDAKSRLVVACGVGVRGEARPGVTDVPAAHVPRGEQSRRPADASLAVATPLRRSVSTNDVTRSMLRYSKMLNEQRCKNNTRLQRLDGLVTQFDDLIERGRAVSRLERSASANDRDPAVPRVSERHASPAL</sequence>
<feature type="coiled-coil region" evidence="1">
    <location>
        <begin position="1020"/>
        <end position="1072"/>
    </location>
</feature>
<reference evidence="3 4" key="1">
    <citation type="journal article" date="2018" name="BMC Genomics">
        <title>Genomic comparison of Trypanosoma conorhini and Trypanosoma rangeli to Trypanosoma cruzi strains of high and low virulence.</title>
        <authorList>
            <person name="Bradwell K.R."/>
            <person name="Koparde V.N."/>
            <person name="Matveyev A.V."/>
            <person name="Serrano M.G."/>
            <person name="Alves J.M."/>
            <person name="Parikh H."/>
            <person name="Huang B."/>
            <person name="Lee V."/>
            <person name="Espinosa-Alvarez O."/>
            <person name="Ortiz P.A."/>
            <person name="Costa-Martins A.G."/>
            <person name="Teixeira M.M."/>
            <person name="Buck G.A."/>
        </authorList>
    </citation>
    <scope>NUCLEOTIDE SEQUENCE [LARGE SCALE GENOMIC DNA]</scope>
    <source>
        <strain evidence="3 4">025E</strain>
    </source>
</reference>
<feature type="coiled-coil region" evidence="1">
    <location>
        <begin position="850"/>
        <end position="884"/>
    </location>
</feature>
<dbReference type="Proteomes" id="UP000284403">
    <property type="component" value="Unassembled WGS sequence"/>
</dbReference>
<evidence type="ECO:0000256" key="1">
    <source>
        <dbReference type="SAM" id="Coils"/>
    </source>
</evidence>
<feature type="region of interest" description="Disordered" evidence="2">
    <location>
        <begin position="1322"/>
        <end position="1347"/>
    </location>
</feature>
<comment type="caution">
    <text evidence="3">The sequence shown here is derived from an EMBL/GenBank/DDBJ whole genome shotgun (WGS) entry which is preliminary data.</text>
</comment>
<dbReference type="EMBL" id="MKKU01000009">
    <property type="protein sequence ID" value="RNF27345.1"/>
    <property type="molecule type" value="Genomic_DNA"/>
</dbReference>
<keyword evidence="4" id="KW-1185">Reference proteome</keyword>
<proteinExistence type="predicted"/>
<feature type="coiled-coil region" evidence="1">
    <location>
        <begin position="1"/>
        <end position="28"/>
    </location>
</feature>
<dbReference type="RefSeq" id="XP_029232551.1">
    <property type="nucleotide sequence ID" value="XM_029367357.1"/>
</dbReference>
<accession>A0A3R7LHG7</accession>
<gene>
    <name evidence="3" type="ORF">Tco025E_00415</name>
</gene>
<protein>
    <submittedName>
        <fullName evidence="3">Uncharacterized protein</fullName>
    </submittedName>
</protein>
<dbReference type="OrthoDB" id="273749at2759"/>
<feature type="coiled-coil region" evidence="1">
    <location>
        <begin position="185"/>
        <end position="258"/>
    </location>
</feature>
<name>A0A3R7LHG7_9TRYP</name>
<organism evidence="3 4">
    <name type="scientific">Trypanosoma conorhini</name>
    <dbReference type="NCBI Taxonomy" id="83891"/>
    <lineage>
        <taxon>Eukaryota</taxon>
        <taxon>Discoba</taxon>
        <taxon>Euglenozoa</taxon>
        <taxon>Kinetoplastea</taxon>
        <taxon>Metakinetoplastina</taxon>
        <taxon>Trypanosomatida</taxon>
        <taxon>Trypanosomatidae</taxon>
        <taxon>Trypanosoma</taxon>
    </lineage>
</organism>